<keyword evidence="2 4" id="KW-0012">Acyltransferase</keyword>
<evidence type="ECO:0000256" key="1">
    <source>
        <dbReference type="ARBA" id="ARBA00022679"/>
    </source>
</evidence>
<dbReference type="InterPro" id="IPR016181">
    <property type="entry name" value="Acyl_CoA_acyltransferase"/>
</dbReference>
<dbReference type="SUPFAM" id="SSF55729">
    <property type="entry name" value="Acyl-CoA N-acyltransferases (Nat)"/>
    <property type="match status" value="1"/>
</dbReference>
<dbReference type="InterPro" id="IPR000182">
    <property type="entry name" value="GNAT_dom"/>
</dbReference>
<dbReference type="EC" id="2.3.1.-" evidence="4"/>
<dbReference type="Proteomes" id="UP001230156">
    <property type="component" value="Unassembled WGS sequence"/>
</dbReference>
<dbReference type="RefSeq" id="WP_379958711.1">
    <property type="nucleotide sequence ID" value="NZ_JAUYVI010000006.1"/>
</dbReference>
<dbReference type="Pfam" id="PF00583">
    <property type="entry name" value="Acetyltransf_1"/>
    <property type="match status" value="1"/>
</dbReference>
<gene>
    <name evidence="4" type="ORF">Q8A70_20140</name>
</gene>
<keyword evidence="1 4" id="KW-0808">Transferase</keyword>
<protein>
    <submittedName>
        <fullName evidence="4">GNAT family N-acetyltransferase</fullName>
        <ecNumber evidence="4">2.3.1.-</ecNumber>
    </submittedName>
</protein>
<dbReference type="CDD" id="cd04301">
    <property type="entry name" value="NAT_SF"/>
    <property type="match status" value="1"/>
</dbReference>
<sequence>MTDPNAPIRLAREGDIAELVELRAAVHENRLSDPSRVTPDDLRRFIREGEIWVWEEGGRILGFSAGDERNGWIFALFVRPESEGRGIGRALFQQACDTLRRSGHGVMRLSTDPGTRAERFYHKAGWRETGRNVQGEIVFSRSFAEIS</sequence>
<dbReference type="PANTHER" id="PTHR43877:SF1">
    <property type="entry name" value="ACETYLTRANSFERASE"/>
    <property type="match status" value="1"/>
</dbReference>
<evidence type="ECO:0000313" key="5">
    <source>
        <dbReference type="Proteomes" id="UP001230156"/>
    </source>
</evidence>
<keyword evidence="5" id="KW-1185">Reference proteome</keyword>
<accession>A0ABU0YQL3</accession>
<dbReference type="Gene3D" id="3.40.630.30">
    <property type="match status" value="1"/>
</dbReference>
<reference evidence="5" key="1">
    <citation type="submission" date="2023-08" db="EMBL/GenBank/DDBJ databases">
        <title>Rhodospirillaceae gen. nov., a novel taxon isolated from the Yangtze River Yuezi River estuary sludge.</title>
        <authorList>
            <person name="Ruan L."/>
        </authorList>
    </citation>
    <scope>NUCLEOTIDE SEQUENCE [LARGE SCALE GENOMIC DNA]</scope>
    <source>
        <strain evidence="5">R-7</strain>
    </source>
</reference>
<evidence type="ECO:0000313" key="4">
    <source>
        <dbReference type="EMBL" id="MDQ7250011.1"/>
    </source>
</evidence>
<dbReference type="GO" id="GO:0016746">
    <property type="term" value="F:acyltransferase activity"/>
    <property type="evidence" value="ECO:0007669"/>
    <property type="project" value="UniProtKB-KW"/>
</dbReference>
<evidence type="ECO:0000256" key="2">
    <source>
        <dbReference type="ARBA" id="ARBA00023315"/>
    </source>
</evidence>
<dbReference type="PROSITE" id="PS51186">
    <property type="entry name" value="GNAT"/>
    <property type="match status" value="1"/>
</dbReference>
<comment type="caution">
    <text evidence="4">The sequence shown here is derived from an EMBL/GenBank/DDBJ whole genome shotgun (WGS) entry which is preliminary data.</text>
</comment>
<organism evidence="4 5">
    <name type="scientific">Dongia sedimenti</name>
    <dbReference type="NCBI Taxonomy" id="3064282"/>
    <lineage>
        <taxon>Bacteria</taxon>
        <taxon>Pseudomonadati</taxon>
        <taxon>Pseudomonadota</taxon>
        <taxon>Alphaproteobacteria</taxon>
        <taxon>Rhodospirillales</taxon>
        <taxon>Dongiaceae</taxon>
        <taxon>Dongia</taxon>
    </lineage>
</organism>
<proteinExistence type="predicted"/>
<feature type="domain" description="N-acetyltransferase" evidence="3">
    <location>
        <begin position="6"/>
        <end position="144"/>
    </location>
</feature>
<evidence type="ECO:0000259" key="3">
    <source>
        <dbReference type="PROSITE" id="PS51186"/>
    </source>
</evidence>
<dbReference type="PANTHER" id="PTHR43877">
    <property type="entry name" value="AMINOALKYLPHOSPHONATE N-ACETYLTRANSFERASE-RELATED-RELATED"/>
    <property type="match status" value="1"/>
</dbReference>
<name>A0ABU0YQL3_9PROT</name>
<dbReference type="EMBL" id="JAUYVI010000006">
    <property type="protein sequence ID" value="MDQ7250011.1"/>
    <property type="molecule type" value="Genomic_DNA"/>
</dbReference>
<dbReference type="InterPro" id="IPR050832">
    <property type="entry name" value="Bact_Acetyltransf"/>
</dbReference>